<keyword evidence="3" id="KW-1185">Reference proteome</keyword>
<dbReference type="InterPro" id="IPR029016">
    <property type="entry name" value="GAF-like_dom_sf"/>
</dbReference>
<sequence length="206" mass="22108">MNLAIAVSQGGQALTAGLANIASADSFEERQSSVRVLIDRVLRLTHTELGRQIDREANVRASFYQFLGQDLVHSASVGPTLGVPPRYVFERGRSDRDDTVIRFALGLEAVLVTDTEADLPDNFNVIVGRGYRSFLAAPVRAGRDSFGLLVATSEKPAVFTDIDKGLLGLMASVLGIAFVQLNATHPVEKGLPPYVATPISSREEGA</sequence>
<evidence type="ECO:0000259" key="1">
    <source>
        <dbReference type="Pfam" id="PF01590"/>
    </source>
</evidence>
<proteinExistence type="predicted"/>
<name>A0ABW2Y1K8_9ACTN</name>
<dbReference type="Pfam" id="PF01590">
    <property type="entry name" value="GAF"/>
    <property type="match status" value="1"/>
</dbReference>
<dbReference type="SUPFAM" id="SSF55781">
    <property type="entry name" value="GAF domain-like"/>
    <property type="match status" value="1"/>
</dbReference>
<dbReference type="InterPro" id="IPR003018">
    <property type="entry name" value="GAF"/>
</dbReference>
<dbReference type="RefSeq" id="WP_165502983.1">
    <property type="nucleotide sequence ID" value="NZ_CAACUY010000080.1"/>
</dbReference>
<evidence type="ECO:0000313" key="2">
    <source>
        <dbReference type="EMBL" id="MFD0691643.1"/>
    </source>
</evidence>
<feature type="domain" description="GAF" evidence="1">
    <location>
        <begin position="108"/>
        <end position="177"/>
    </location>
</feature>
<protein>
    <submittedName>
        <fullName evidence="2">GAF domain-containing protein</fullName>
    </submittedName>
</protein>
<reference evidence="3" key="1">
    <citation type="journal article" date="2019" name="Int. J. Syst. Evol. Microbiol.">
        <title>The Global Catalogue of Microorganisms (GCM) 10K type strain sequencing project: providing services to taxonomists for standard genome sequencing and annotation.</title>
        <authorList>
            <consortium name="The Broad Institute Genomics Platform"/>
            <consortium name="The Broad Institute Genome Sequencing Center for Infectious Disease"/>
            <person name="Wu L."/>
            <person name="Ma J."/>
        </authorList>
    </citation>
    <scope>NUCLEOTIDE SEQUENCE [LARGE SCALE GENOMIC DNA]</scope>
    <source>
        <strain evidence="3">JCM 9371</strain>
    </source>
</reference>
<evidence type="ECO:0000313" key="3">
    <source>
        <dbReference type="Proteomes" id="UP001597063"/>
    </source>
</evidence>
<dbReference type="Proteomes" id="UP001597063">
    <property type="component" value="Unassembled WGS sequence"/>
</dbReference>
<comment type="caution">
    <text evidence="2">The sequence shown here is derived from an EMBL/GenBank/DDBJ whole genome shotgun (WGS) entry which is preliminary data.</text>
</comment>
<dbReference type="Gene3D" id="3.30.450.40">
    <property type="match status" value="1"/>
</dbReference>
<dbReference type="EMBL" id="JBHTGP010000031">
    <property type="protein sequence ID" value="MFD0691643.1"/>
    <property type="molecule type" value="Genomic_DNA"/>
</dbReference>
<accession>A0ABW2Y1K8</accession>
<organism evidence="2 3">
    <name type="scientific">Actinomadura fibrosa</name>
    <dbReference type="NCBI Taxonomy" id="111802"/>
    <lineage>
        <taxon>Bacteria</taxon>
        <taxon>Bacillati</taxon>
        <taxon>Actinomycetota</taxon>
        <taxon>Actinomycetes</taxon>
        <taxon>Streptosporangiales</taxon>
        <taxon>Thermomonosporaceae</taxon>
        <taxon>Actinomadura</taxon>
    </lineage>
</organism>
<gene>
    <name evidence="2" type="ORF">ACFQZM_44640</name>
</gene>